<evidence type="ECO:0000256" key="1">
    <source>
        <dbReference type="SAM" id="MobiDB-lite"/>
    </source>
</evidence>
<gene>
    <name evidence="3" type="ORF">PVAP13_7KG034309</name>
</gene>
<comment type="caution">
    <text evidence="3">The sequence shown here is derived from an EMBL/GenBank/DDBJ whole genome shotgun (WGS) entry which is preliminary data.</text>
</comment>
<protein>
    <submittedName>
        <fullName evidence="3">Uncharacterized protein</fullName>
    </submittedName>
</protein>
<feature type="signal peptide" evidence="2">
    <location>
        <begin position="1"/>
        <end position="40"/>
    </location>
</feature>
<evidence type="ECO:0000313" key="3">
    <source>
        <dbReference type="EMBL" id="KAG2570830.1"/>
    </source>
</evidence>
<organism evidence="3 4">
    <name type="scientific">Panicum virgatum</name>
    <name type="common">Blackwell switchgrass</name>
    <dbReference type="NCBI Taxonomy" id="38727"/>
    <lineage>
        <taxon>Eukaryota</taxon>
        <taxon>Viridiplantae</taxon>
        <taxon>Streptophyta</taxon>
        <taxon>Embryophyta</taxon>
        <taxon>Tracheophyta</taxon>
        <taxon>Spermatophyta</taxon>
        <taxon>Magnoliopsida</taxon>
        <taxon>Liliopsida</taxon>
        <taxon>Poales</taxon>
        <taxon>Poaceae</taxon>
        <taxon>PACMAD clade</taxon>
        <taxon>Panicoideae</taxon>
        <taxon>Panicodae</taxon>
        <taxon>Paniceae</taxon>
        <taxon>Panicinae</taxon>
        <taxon>Panicum</taxon>
        <taxon>Panicum sect. Hiantes</taxon>
    </lineage>
</organism>
<sequence>MNIITFISNNKLHTSTKMSMTRTLILLAALTLAGAVVAEAAECGNEAGGMLCPSIVPPPPATKPLSLLPPPPSTPTPGCCQPHRPPKTASPGLPLSFFPDRGHVPFSLVALLCLPPASRLAPPARRSPTPPSRHHNPVKRAVVAPSYAATALRQACRRQPVFKGLWPCQACRCRPRPTRCPNTAEPPVLRRFVRKKIGWVQEDDMWGPWVGTWRLETRRCFAIQLTTVD</sequence>
<accession>A0A8T0QAA2</accession>
<proteinExistence type="predicted"/>
<name>A0A8T0QAA2_PANVG</name>
<evidence type="ECO:0000313" key="4">
    <source>
        <dbReference type="Proteomes" id="UP000823388"/>
    </source>
</evidence>
<dbReference type="EMBL" id="CM029049">
    <property type="protein sequence ID" value="KAG2570830.1"/>
    <property type="molecule type" value="Genomic_DNA"/>
</dbReference>
<dbReference type="Proteomes" id="UP000823388">
    <property type="component" value="Chromosome 7K"/>
</dbReference>
<reference evidence="3" key="1">
    <citation type="submission" date="2020-05" db="EMBL/GenBank/DDBJ databases">
        <title>WGS assembly of Panicum virgatum.</title>
        <authorList>
            <person name="Lovell J.T."/>
            <person name="Jenkins J."/>
            <person name="Shu S."/>
            <person name="Juenger T.E."/>
            <person name="Schmutz J."/>
        </authorList>
    </citation>
    <scope>NUCLEOTIDE SEQUENCE</scope>
    <source>
        <strain evidence="3">AP13</strain>
    </source>
</reference>
<keyword evidence="2" id="KW-0732">Signal</keyword>
<feature type="region of interest" description="Disordered" evidence="1">
    <location>
        <begin position="62"/>
        <end position="87"/>
    </location>
</feature>
<feature type="chain" id="PRO_5035765649" evidence="2">
    <location>
        <begin position="41"/>
        <end position="229"/>
    </location>
</feature>
<feature type="compositionally biased region" description="Pro residues" evidence="1">
    <location>
        <begin position="62"/>
        <end position="75"/>
    </location>
</feature>
<keyword evidence="4" id="KW-1185">Reference proteome</keyword>
<evidence type="ECO:0000256" key="2">
    <source>
        <dbReference type="SAM" id="SignalP"/>
    </source>
</evidence>
<dbReference type="AlphaFoldDB" id="A0A8T0QAA2"/>